<keyword evidence="2" id="KW-1185">Reference proteome</keyword>
<name>G4NW30_BACS4</name>
<reference evidence="1 2" key="1">
    <citation type="journal article" date="2012" name="J. Bacteriol.">
        <title>Whole-genome sequences of Bacillus subtilis and close relatives.</title>
        <authorList>
            <person name="Earl A.M."/>
            <person name="Eppinger M."/>
            <person name="Fricke W.F."/>
            <person name="Rosovitz M.J."/>
            <person name="Rasko D.A."/>
            <person name="Daugherty S."/>
            <person name="Losick R."/>
            <person name="Kolter R."/>
            <person name="Ravel J."/>
        </authorList>
    </citation>
    <scope>NUCLEOTIDE SEQUENCE [LARGE SCALE GENOMIC DNA]</scope>
    <source>
        <strain evidence="2">DSM 15029 / JCM 12233 / NBRC 101239 / NRRL B-23049 / TU-B-10</strain>
    </source>
</reference>
<dbReference type="STRING" id="1052585.GYO_2565"/>
<gene>
    <name evidence="1" type="ordered locus">GYO_2565</name>
</gene>
<dbReference type="KEGG" id="bst:GYO_2565"/>
<organism evidence="1 2">
    <name type="scientific">Bacillus spizizenii (strain DSM 15029 / JCM 12233 / NBRC 101239 / NRRL B-23049 / TU-B-10)</name>
    <name type="common">Bacillus subtilis subsp. spizizenii</name>
    <dbReference type="NCBI Taxonomy" id="1052585"/>
    <lineage>
        <taxon>Bacteria</taxon>
        <taxon>Bacillati</taxon>
        <taxon>Bacillota</taxon>
        <taxon>Bacilli</taxon>
        <taxon>Bacillales</taxon>
        <taxon>Bacillaceae</taxon>
        <taxon>Bacillus</taxon>
    </lineage>
</organism>
<dbReference type="Proteomes" id="UP000002651">
    <property type="component" value="Chromosome"/>
</dbReference>
<dbReference type="HOGENOM" id="CLU_2091917_0_0_9"/>
<dbReference type="EMBL" id="CP002905">
    <property type="protein sequence ID" value="AEP87182.1"/>
    <property type="molecule type" value="Genomic_DNA"/>
</dbReference>
<protein>
    <submittedName>
        <fullName evidence="1">Uncharacterized protein</fullName>
    </submittedName>
</protein>
<accession>G4NW30</accession>
<evidence type="ECO:0000313" key="2">
    <source>
        <dbReference type="Proteomes" id="UP000002651"/>
    </source>
</evidence>
<evidence type="ECO:0000313" key="1">
    <source>
        <dbReference type="EMBL" id="AEP87182.1"/>
    </source>
</evidence>
<sequence length="116" mass="13551">MFSGFNDFKYIMKAKRDAGYVTCEIGCRKHSSNLHDVNHFVKRHGYHGLGDQWNAVDEQTARNLMTYIRSKDLAYEYSLSSEPIASELCDYFFRYFSDDPVYDTNADMMFSPVMLN</sequence>
<proteinExistence type="predicted"/>
<dbReference type="AlphaFoldDB" id="G4NW30"/>